<dbReference type="Proteomes" id="UP000680588">
    <property type="component" value="Chromosome"/>
</dbReference>
<organism evidence="8 9">
    <name type="scientific">Arthrobacter sunyaminii</name>
    <dbReference type="NCBI Taxonomy" id="2816859"/>
    <lineage>
        <taxon>Bacteria</taxon>
        <taxon>Bacillati</taxon>
        <taxon>Actinomycetota</taxon>
        <taxon>Actinomycetes</taxon>
        <taxon>Micrococcales</taxon>
        <taxon>Micrococcaceae</taxon>
        <taxon>Arthrobacter</taxon>
    </lineage>
</organism>
<feature type="transmembrane region" description="Helical" evidence="7">
    <location>
        <begin position="9"/>
        <end position="27"/>
    </location>
</feature>
<name>A0A975XML2_9MICC</name>
<dbReference type="AlphaFoldDB" id="A0A975XML2"/>
<dbReference type="InterPro" id="IPR050833">
    <property type="entry name" value="Poly_Biosynth_Transport"/>
</dbReference>
<accession>A0A975XML2</accession>
<protein>
    <submittedName>
        <fullName evidence="8">Oligosaccharide flippase family protein</fullName>
    </submittedName>
</protein>
<dbReference type="GO" id="GO:0005886">
    <property type="term" value="C:plasma membrane"/>
    <property type="evidence" value="ECO:0007669"/>
    <property type="project" value="UniProtKB-SubCell"/>
</dbReference>
<evidence type="ECO:0000256" key="1">
    <source>
        <dbReference type="ARBA" id="ARBA00004651"/>
    </source>
</evidence>
<evidence type="ECO:0000256" key="3">
    <source>
        <dbReference type="ARBA" id="ARBA00022475"/>
    </source>
</evidence>
<keyword evidence="4 7" id="KW-0812">Transmembrane</keyword>
<feature type="transmembrane region" description="Helical" evidence="7">
    <location>
        <begin position="167"/>
        <end position="185"/>
    </location>
</feature>
<dbReference type="Pfam" id="PF13440">
    <property type="entry name" value="Polysacc_synt_3"/>
    <property type="match status" value="1"/>
</dbReference>
<evidence type="ECO:0000313" key="8">
    <source>
        <dbReference type="EMBL" id="QWQ37940.1"/>
    </source>
</evidence>
<dbReference type="PANTHER" id="PTHR30250:SF10">
    <property type="entry name" value="LIPOPOLYSACCHARIDE BIOSYNTHESIS PROTEIN WZXC"/>
    <property type="match status" value="1"/>
</dbReference>
<keyword evidence="9" id="KW-1185">Reference proteome</keyword>
<dbReference type="PANTHER" id="PTHR30250">
    <property type="entry name" value="PST FAMILY PREDICTED COLANIC ACID TRANSPORTER"/>
    <property type="match status" value="1"/>
</dbReference>
<gene>
    <name evidence="8" type="ORF">KG104_07455</name>
</gene>
<feature type="transmembrane region" description="Helical" evidence="7">
    <location>
        <begin position="33"/>
        <end position="57"/>
    </location>
</feature>
<feature type="transmembrane region" description="Helical" evidence="7">
    <location>
        <begin position="223"/>
        <end position="249"/>
    </location>
</feature>
<evidence type="ECO:0000256" key="7">
    <source>
        <dbReference type="SAM" id="Phobius"/>
    </source>
</evidence>
<feature type="transmembrane region" description="Helical" evidence="7">
    <location>
        <begin position="270"/>
        <end position="295"/>
    </location>
</feature>
<feature type="transmembrane region" description="Helical" evidence="7">
    <location>
        <begin position="197"/>
        <end position="217"/>
    </location>
</feature>
<feature type="transmembrane region" description="Helical" evidence="7">
    <location>
        <begin position="64"/>
        <end position="92"/>
    </location>
</feature>
<feature type="transmembrane region" description="Helical" evidence="7">
    <location>
        <begin position="401"/>
        <end position="424"/>
    </location>
</feature>
<comment type="subcellular location">
    <subcellularLocation>
        <location evidence="1">Cell membrane</location>
        <topology evidence="1">Multi-pass membrane protein</topology>
    </subcellularLocation>
</comment>
<feature type="transmembrane region" description="Helical" evidence="7">
    <location>
        <begin position="141"/>
        <end position="161"/>
    </location>
</feature>
<keyword evidence="6 7" id="KW-0472">Membrane</keyword>
<feature type="transmembrane region" description="Helical" evidence="7">
    <location>
        <begin position="104"/>
        <end position="125"/>
    </location>
</feature>
<proteinExistence type="inferred from homology"/>
<keyword evidence="5 7" id="KW-1133">Transmembrane helix</keyword>
<sequence length="474" mass="50010">MGWSLLNTLVSRCGTFGIGILLARVLGPDAFGTFAVALVALLAVLSFNELGVSLAIVRWQGDPALIAPTVTTISVISSTLFCASAFFLAPAFSKAMGDPEATPVVQLLILSVLINGAVAAPAALLQRTFQERTRMIIDQTNVWVGAGISVALALLGAGAMALAIGRLAGSLIAAVMFIVASPVPYRLGLDRTKLVPLLRFGVPLAATSVVVFFVGYADQLTAGSLLGASVLAFYVLAFNLSSWPMSLFSQPLRRVAPAMFAKLQHDPEQLRLALTWVVGILTSLTVPFVVFLAAAAVPLVQLIYGDIWVPAAAALSWLVIAAACRVFYELVYDYLVILGMSGTVFWIQFSSLIFLVPALITGASSAGLAGLAAAQAAVSGGVLLPLYLWRLKRTGVALRLIFSRTWLPLLVGIGVWAATTALVATRIQPLAALCAGGLMVVIVSAGLLLQQRKGLQMLRELGRSEVQYKTSEEN</sequence>
<evidence type="ECO:0000256" key="4">
    <source>
        <dbReference type="ARBA" id="ARBA00022692"/>
    </source>
</evidence>
<evidence type="ECO:0000256" key="2">
    <source>
        <dbReference type="ARBA" id="ARBA00007430"/>
    </source>
</evidence>
<reference evidence="8" key="1">
    <citation type="submission" date="2021-06" db="EMBL/GenBank/DDBJ databases">
        <title>Novel species in genus Arthrobacter.</title>
        <authorList>
            <person name="Zhang G."/>
        </authorList>
    </citation>
    <scope>NUCLEOTIDE SEQUENCE</scope>
    <source>
        <strain evidence="8">Zg-ZUI122</strain>
    </source>
</reference>
<feature type="transmembrane region" description="Helical" evidence="7">
    <location>
        <begin position="335"/>
        <end position="360"/>
    </location>
</feature>
<dbReference type="EMBL" id="CP076456">
    <property type="protein sequence ID" value="QWQ37940.1"/>
    <property type="molecule type" value="Genomic_DNA"/>
</dbReference>
<evidence type="ECO:0000256" key="5">
    <source>
        <dbReference type="ARBA" id="ARBA00022989"/>
    </source>
</evidence>
<feature type="transmembrane region" description="Helical" evidence="7">
    <location>
        <begin position="307"/>
        <end position="328"/>
    </location>
</feature>
<evidence type="ECO:0000256" key="6">
    <source>
        <dbReference type="ARBA" id="ARBA00023136"/>
    </source>
</evidence>
<comment type="similarity">
    <text evidence="2">Belongs to the polysaccharide synthase family.</text>
</comment>
<feature type="transmembrane region" description="Helical" evidence="7">
    <location>
        <begin position="366"/>
        <end position="389"/>
    </location>
</feature>
<evidence type="ECO:0000313" key="9">
    <source>
        <dbReference type="Proteomes" id="UP000680588"/>
    </source>
</evidence>
<keyword evidence="3" id="KW-1003">Cell membrane</keyword>
<feature type="transmembrane region" description="Helical" evidence="7">
    <location>
        <begin position="430"/>
        <end position="449"/>
    </location>
</feature>
<dbReference type="KEGG" id="asun:KG104_07455"/>